<evidence type="ECO:0000313" key="2">
    <source>
        <dbReference type="EMBL" id="SFD00791.1"/>
    </source>
</evidence>
<keyword evidence="1" id="KW-0472">Membrane</keyword>
<evidence type="ECO:0008006" key="4">
    <source>
        <dbReference type="Google" id="ProtNLM"/>
    </source>
</evidence>
<dbReference type="EMBL" id="FOMB01000017">
    <property type="protein sequence ID" value="SFD00791.1"/>
    <property type="molecule type" value="Genomic_DNA"/>
</dbReference>
<feature type="transmembrane region" description="Helical" evidence="1">
    <location>
        <begin position="105"/>
        <end position="127"/>
    </location>
</feature>
<proteinExistence type="predicted"/>
<feature type="transmembrane region" description="Helical" evidence="1">
    <location>
        <begin position="73"/>
        <end position="93"/>
    </location>
</feature>
<protein>
    <recommendedName>
        <fullName evidence="4">PH domain-containing protein</fullName>
    </recommendedName>
</protein>
<name>A0A1I1NSZ0_9HYPH</name>
<evidence type="ECO:0000313" key="3">
    <source>
        <dbReference type="Proteomes" id="UP000182258"/>
    </source>
</evidence>
<reference evidence="2 3" key="1">
    <citation type="submission" date="2016-10" db="EMBL/GenBank/DDBJ databases">
        <authorList>
            <person name="de Groot N.N."/>
        </authorList>
    </citation>
    <scope>NUCLEOTIDE SEQUENCE [LARGE SCALE GENOMIC DNA]</scope>
    <source>
        <strain evidence="2 3">CGMCC 1.10210</strain>
    </source>
</reference>
<dbReference type="OrthoDB" id="7947069at2"/>
<dbReference type="Proteomes" id="UP000182258">
    <property type="component" value="Unassembled WGS sequence"/>
</dbReference>
<dbReference type="AlphaFoldDB" id="A0A1I1NSZ0"/>
<dbReference type="RefSeq" id="WP_046169306.1">
    <property type="nucleotide sequence ID" value="NZ_FOMB01000017.1"/>
</dbReference>
<evidence type="ECO:0000256" key="1">
    <source>
        <dbReference type="SAM" id="Phobius"/>
    </source>
</evidence>
<accession>A0A1I1NSZ0</accession>
<keyword evidence="1" id="KW-1133">Transmembrane helix</keyword>
<feature type="transmembrane region" description="Helical" evidence="1">
    <location>
        <begin position="32"/>
        <end position="52"/>
    </location>
</feature>
<feature type="transmembrane region" description="Helical" evidence="1">
    <location>
        <begin position="7"/>
        <end position="26"/>
    </location>
</feature>
<organism evidence="2 3">
    <name type="scientific">Devosia psychrophila</name>
    <dbReference type="NCBI Taxonomy" id="728005"/>
    <lineage>
        <taxon>Bacteria</taxon>
        <taxon>Pseudomonadati</taxon>
        <taxon>Pseudomonadota</taxon>
        <taxon>Alphaproteobacteria</taxon>
        <taxon>Hyphomicrobiales</taxon>
        <taxon>Devosiaceae</taxon>
        <taxon>Devosia</taxon>
    </lineage>
</organism>
<sequence>MPLRWQEVAVPLFVIVSLIVLKHLPFADGLPLARAAGVVAFGYAAFLALRLVQGEEALRVDGWSELRPSMVEYFACYGAAALAMVLMSAIIVIGGTKHVQATQMLATFIASLLLGSGAVGIGLGGLFTKVRWNDTLLEHRNTFGRENQIAWSDVRSVRPNWRGITIATHDAQRVTFSQFHSGAAQLAIHATNRARRNALSGSEGQITPVA</sequence>
<gene>
    <name evidence="2" type="ORF">SAMN04488059_11747</name>
</gene>
<keyword evidence="1" id="KW-0812">Transmembrane</keyword>